<dbReference type="InterPro" id="IPR007359">
    <property type="entry name" value="SigmaE_reg_RseC_MucC"/>
</dbReference>
<evidence type="ECO:0000313" key="2">
    <source>
        <dbReference type="EMBL" id="ANI16970.1"/>
    </source>
</evidence>
<dbReference type="AlphaFoldDB" id="A0A1A9KIL5"/>
<dbReference type="PIRSF" id="PIRSF004923">
    <property type="entry name" value="RseC"/>
    <property type="match status" value="1"/>
</dbReference>
<dbReference type="PANTHER" id="PTHR35867:SF1">
    <property type="entry name" value="PROTEIN RSEC"/>
    <property type="match status" value="1"/>
</dbReference>
<dbReference type="Pfam" id="PF04246">
    <property type="entry name" value="RseC_MucC"/>
    <property type="match status" value="1"/>
</dbReference>
<dbReference type="EMBL" id="CP015878">
    <property type="protein sequence ID" value="ANI16970.1"/>
    <property type="molecule type" value="Genomic_DNA"/>
</dbReference>
<keyword evidence="1" id="KW-0472">Membrane</keyword>
<feature type="transmembrane region" description="Helical" evidence="1">
    <location>
        <begin position="80"/>
        <end position="100"/>
    </location>
</feature>
<feature type="transmembrane region" description="Helical" evidence="1">
    <location>
        <begin position="106"/>
        <end position="122"/>
    </location>
</feature>
<dbReference type="RefSeq" id="WP_064584154.1">
    <property type="nucleotide sequence ID" value="NZ_CP015878.1"/>
</dbReference>
<keyword evidence="1" id="KW-0812">Transmembrane</keyword>
<sequence>MIEERGRVIGVESAAVRVQTLRQSTCSACSAKAGCGQGLLQQLGSSAGRGEVRALSAFPLGVGDEVVLGIREDLLLKCALMFYLFPLLGLFAATLLAWCAGLAEPWLILAGLAGFFVTWLWVRRHARRHSDDPALQPVVLRTLVTGAEGPA</sequence>
<keyword evidence="1" id="KW-1133">Transmembrane helix</keyword>
<proteinExistence type="predicted"/>
<dbReference type="Proteomes" id="UP000077748">
    <property type="component" value="Chromosome"/>
</dbReference>
<organism evidence="2 3">
    <name type="scientific">Pseudomonas citronellolis</name>
    <dbReference type="NCBI Taxonomy" id="53408"/>
    <lineage>
        <taxon>Bacteria</taxon>
        <taxon>Pseudomonadati</taxon>
        <taxon>Pseudomonadota</taxon>
        <taxon>Gammaproteobacteria</taxon>
        <taxon>Pseudomonadales</taxon>
        <taxon>Pseudomonadaceae</taxon>
        <taxon>Pseudomonas</taxon>
    </lineage>
</organism>
<accession>A0A1A9KIL5</accession>
<name>A0A1A9KIL5_9PSED</name>
<dbReference type="InterPro" id="IPR026268">
    <property type="entry name" value="RseC"/>
</dbReference>
<evidence type="ECO:0000313" key="3">
    <source>
        <dbReference type="Proteomes" id="UP000077748"/>
    </source>
</evidence>
<dbReference type="PANTHER" id="PTHR35867">
    <property type="entry name" value="PROTEIN RSEC"/>
    <property type="match status" value="1"/>
</dbReference>
<gene>
    <name evidence="2" type="ORF">A9C11_24650</name>
</gene>
<reference evidence="2 3" key="1">
    <citation type="submission" date="2016-05" db="EMBL/GenBank/DDBJ databases">
        <title>Genome Sequence of Pseudomonas citronellolis Strain SJTE-3, an Estrogens and Persistent Organic Pollutants degradation strain.</title>
        <authorList>
            <person name="Liang R."/>
        </authorList>
    </citation>
    <scope>NUCLEOTIDE SEQUENCE [LARGE SCALE GENOMIC DNA]</scope>
    <source>
        <strain evidence="2 3">SJTE-3</strain>
    </source>
</reference>
<protein>
    <submittedName>
        <fullName evidence="2">Transcriptional regulator</fullName>
    </submittedName>
</protein>
<evidence type="ECO:0000256" key="1">
    <source>
        <dbReference type="SAM" id="Phobius"/>
    </source>
</evidence>